<feature type="domain" description="DEAD-box RNA helicase Q" evidence="8">
    <location>
        <begin position="2"/>
        <end position="30"/>
    </location>
</feature>
<dbReference type="AlphaFoldDB" id="A0A094S6N7"/>
<dbReference type="EMBL" id="JNSL01000183">
    <property type="protein sequence ID" value="KGA13528.1"/>
    <property type="molecule type" value="Genomic_DNA"/>
</dbReference>
<evidence type="ECO:0000259" key="6">
    <source>
        <dbReference type="PROSITE" id="PS51192"/>
    </source>
</evidence>
<dbReference type="Gene3D" id="3.40.50.300">
    <property type="entry name" value="P-loop containing nucleotide triphosphate hydrolases"/>
    <property type="match status" value="2"/>
</dbReference>
<dbReference type="InterPro" id="IPR001650">
    <property type="entry name" value="Helicase_C-like"/>
</dbReference>
<dbReference type="Pfam" id="PF00271">
    <property type="entry name" value="Helicase_C"/>
    <property type="match status" value="1"/>
</dbReference>
<dbReference type="InterPro" id="IPR011545">
    <property type="entry name" value="DEAD/DEAH_box_helicase_dom"/>
</dbReference>
<dbReference type="InterPro" id="IPR044742">
    <property type="entry name" value="DEAD/DEAH_RhlB"/>
</dbReference>
<name>A0A094S6N7_9ZZZZ</name>
<comment type="caution">
    <text evidence="9">The sequence shown here is derived from an EMBL/GenBank/DDBJ whole genome shotgun (WGS) entry which is preliminary data.</text>
</comment>
<evidence type="ECO:0008006" key="10">
    <source>
        <dbReference type="Google" id="ProtNLM"/>
    </source>
</evidence>
<dbReference type="GO" id="GO:0003676">
    <property type="term" value="F:nucleic acid binding"/>
    <property type="evidence" value="ECO:0007669"/>
    <property type="project" value="InterPro"/>
</dbReference>
<dbReference type="InterPro" id="IPR014001">
    <property type="entry name" value="Helicase_ATP-bd"/>
</dbReference>
<evidence type="ECO:0000256" key="2">
    <source>
        <dbReference type="ARBA" id="ARBA00022741"/>
    </source>
</evidence>
<gene>
    <name evidence="9" type="ORF">GM51_19505</name>
</gene>
<keyword evidence="3" id="KW-0378">Hydrolase</keyword>
<evidence type="ECO:0000259" key="7">
    <source>
        <dbReference type="PROSITE" id="PS51194"/>
    </source>
</evidence>
<keyword evidence="2" id="KW-0547">Nucleotide-binding</keyword>
<dbReference type="CDD" id="cd18787">
    <property type="entry name" value="SF2_C_DEAD"/>
    <property type="match status" value="1"/>
</dbReference>
<feature type="domain" description="Helicase ATP-binding" evidence="6">
    <location>
        <begin position="33"/>
        <end position="211"/>
    </location>
</feature>
<dbReference type="FunFam" id="3.40.50.300:FF:000108">
    <property type="entry name" value="ATP-dependent RNA helicase RhlE"/>
    <property type="match status" value="1"/>
</dbReference>
<evidence type="ECO:0000256" key="4">
    <source>
        <dbReference type="ARBA" id="ARBA00022806"/>
    </source>
</evidence>
<organism evidence="9">
    <name type="scientific">freshwater metagenome</name>
    <dbReference type="NCBI Taxonomy" id="449393"/>
    <lineage>
        <taxon>unclassified sequences</taxon>
        <taxon>metagenomes</taxon>
        <taxon>ecological metagenomes</taxon>
    </lineage>
</organism>
<keyword evidence="1" id="KW-0963">Cytoplasm</keyword>
<keyword evidence="5" id="KW-0067">ATP-binding</keyword>
<feature type="domain" description="Helicase C-terminal" evidence="7">
    <location>
        <begin position="215"/>
        <end position="363"/>
    </location>
</feature>
<dbReference type="GO" id="GO:0016787">
    <property type="term" value="F:hydrolase activity"/>
    <property type="evidence" value="ECO:0007669"/>
    <property type="project" value="UniProtKB-KW"/>
</dbReference>
<accession>A0A094S6N7</accession>
<dbReference type="InterPro" id="IPR000629">
    <property type="entry name" value="RNA-helicase_DEAD-box_CS"/>
</dbReference>
<dbReference type="PROSITE" id="PS00039">
    <property type="entry name" value="DEAD_ATP_HELICASE"/>
    <property type="match status" value="1"/>
</dbReference>
<dbReference type="PANTHER" id="PTHR47959">
    <property type="entry name" value="ATP-DEPENDENT RNA HELICASE RHLE-RELATED"/>
    <property type="match status" value="1"/>
</dbReference>
<evidence type="ECO:0000256" key="1">
    <source>
        <dbReference type="ARBA" id="ARBA00022490"/>
    </source>
</evidence>
<proteinExistence type="predicted"/>
<evidence type="ECO:0000313" key="9">
    <source>
        <dbReference type="EMBL" id="KGA13528.1"/>
    </source>
</evidence>
<dbReference type="InterPro" id="IPR027417">
    <property type="entry name" value="P-loop_NTPase"/>
</dbReference>
<evidence type="ECO:0000256" key="3">
    <source>
        <dbReference type="ARBA" id="ARBA00022801"/>
    </source>
</evidence>
<protein>
    <recommendedName>
        <fullName evidence="10">DEAD/DEAH box helicase</fullName>
    </recommendedName>
</protein>
<dbReference type="PROSITE" id="PS51192">
    <property type="entry name" value="HELICASE_ATP_BIND_1"/>
    <property type="match status" value="1"/>
</dbReference>
<dbReference type="PROSITE" id="PS51194">
    <property type="entry name" value="HELICASE_CTER"/>
    <property type="match status" value="1"/>
</dbReference>
<dbReference type="SMART" id="SM00487">
    <property type="entry name" value="DEXDc"/>
    <property type="match status" value="1"/>
</dbReference>
<dbReference type="InterPro" id="IPR050079">
    <property type="entry name" value="DEAD_box_RNA_helicase"/>
</dbReference>
<dbReference type="InterPro" id="IPR014014">
    <property type="entry name" value="RNA_helicase_DEAD_Q_motif"/>
</dbReference>
<dbReference type="CDD" id="cd00268">
    <property type="entry name" value="DEADc"/>
    <property type="match status" value="1"/>
</dbReference>
<dbReference type="PROSITE" id="PS51195">
    <property type="entry name" value="Q_MOTIF"/>
    <property type="match status" value="1"/>
</dbReference>
<keyword evidence="4" id="KW-0347">Helicase</keyword>
<dbReference type="SUPFAM" id="SSF52540">
    <property type="entry name" value="P-loop containing nucleoside triphosphate hydrolases"/>
    <property type="match status" value="2"/>
</dbReference>
<dbReference type="GO" id="GO:0005524">
    <property type="term" value="F:ATP binding"/>
    <property type="evidence" value="ECO:0007669"/>
    <property type="project" value="UniProtKB-KW"/>
</dbReference>
<evidence type="ECO:0000256" key="5">
    <source>
        <dbReference type="ARBA" id="ARBA00022840"/>
    </source>
</evidence>
<dbReference type="GO" id="GO:0003724">
    <property type="term" value="F:RNA helicase activity"/>
    <property type="evidence" value="ECO:0007669"/>
    <property type="project" value="InterPro"/>
</dbReference>
<evidence type="ECO:0000259" key="8">
    <source>
        <dbReference type="PROSITE" id="PS51195"/>
    </source>
</evidence>
<reference evidence="9" key="1">
    <citation type="submission" date="2014-06" db="EMBL/GenBank/DDBJ databases">
        <title>Key roles for freshwater Actinobacteria revealed by deep metagenomic sequencing.</title>
        <authorList>
            <person name="Ghai R."/>
            <person name="Mizuno C.M."/>
            <person name="Picazo A."/>
            <person name="Camacho A."/>
            <person name="Rodriguez-Valera F."/>
        </authorList>
    </citation>
    <scope>NUCLEOTIDE SEQUENCE</scope>
</reference>
<dbReference type="PANTHER" id="PTHR47959:SF13">
    <property type="entry name" value="ATP-DEPENDENT RNA HELICASE RHLE"/>
    <property type="match status" value="1"/>
</dbReference>
<dbReference type="Pfam" id="PF00270">
    <property type="entry name" value="DEAD"/>
    <property type="match status" value="1"/>
</dbReference>
<sequence>MPDFSELGLAPELLRAVADEGYTEPTPIQAQAIPYVLQGRDLLGAAQTGTGKTAAFVLPILQLLKPMSSSSPSPARHPVRALVLTPTRELAVQISESAATYGRHLPLRSGVVYGGVPMPPQQKMLLAGLEILIATPGRLLDHANSKTVNLSQVSILVLDEADRMLDMGFMPDLKRILAMIPKQRQSLLFSATFSEPIRALAQDFLRDPITVEVARRNQTNENVRQVIMAVDDRRRRQLLSDNRLGDFLHRDGHTVVEIHGDKDQKQRNRALAAFKAGEARVMVATDVAARGLDIEALPAVINYELPFDPEDYVHRIGRTGRAGALGEAVSFVAPDEMDKLSLVRKLTKAGLHMEIPLGYEPILLDFPRDLIAKAQMIRLQRGRR</sequence>
<dbReference type="SMART" id="SM00490">
    <property type="entry name" value="HELICc"/>
    <property type="match status" value="1"/>
</dbReference>
<dbReference type="GO" id="GO:0005829">
    <property type="term" value="C:cytosol"/>
    <property type="evidence" value="ECO:0007669"/>
    <property type="project" value="TreeGrafter"/>
</dbReference>